<dbReference type="SUPFAM" id="SSF81901">
    <property type="entry name" value="HCP-like"/>
    <property type="match status" value="2"/>
</dbReference>
<gene>
    <name evidence="2" type="ORF">GCM10017559_04980</name>
</gene>
<dbReference type="PANTHER" id="PTHR11102:SF160">
    <property type="entry name" value="ERAD-ASSOCIATED E3 UBIQUITIN-PROTEIN LIGASE COMPONENT HRD3"/>
    <property type="match status" value="1"/>
</dbReference>
<name>A0ABN3XRU7_9ACTN</name>
<accession>A0ABN3XRU7</accession>
<evidence type="ECO:0000313" key="3">
    <source>
        <dbReference type="Proteomes" id="UP001499930"/>
    </source>
</evidence>
<sequence>MSEGQGEHYRGDHIEFRDSDIQGGVTGVRYEHHHHYPPPAQSAQAAAPGEPPGRLIEQVRALDLEVHPAIDAGAAAAGLDVLPVYIPRAHDAALADLVARVGGEGSVRLRVLVGGSSTGKTRACWETVRQLSAPWRLWHPLRPDRPEAALAELQNVAPYTVVWLNEAQHYLHTPTSPTGEQVAAALRELLATPGRGPVLVLGTLWPEYWERLTTVPQPGDPDLHAQVRELLKGAGLRIPETFTGSDLQAARASAHEDPRLAEALSRAQAGALTQYLAGGPALMERYDGASVAVQALVHAAMDARRLGHGPALPRLLLEEAAVGYLSDEQWDLLSDDWAKQAFAYLNDPRPCRGVRALLTRIKNRPSLSPAPPGQEEGEPSYRLADYLEQHGARTRRLLCPPAGFWDAAIRHTATLGDRTALARAAHDRGRYRHAAALWRPAADAGDAPALVTLAWMRERAGDGQGVERLARAAADVGDTFALWELARMRGKAGDRQGAERLYRAAADIGDTFALWELARMQEEAGDGQEAERLARAAADIGDTSVLVSLAGMRQEAGDRQGAERLARAAADAGNTSALRDLARMQERASGDRPEVERLAHAAADANITPALRKLARMQEEAGDRQGAERLARAAADAGNTFALWELARMREQAGDRQGAERLYRAAADAGNTSSLCELARMQEEAGDRQGAERLYRAAADVGDTFALWELARMREQAGDGLGAERLAQAAADAGDTSALRELAQMREQAGDRQGAERLYRAVADAGDASALRDLVRRREEAGDQQGAERLARAAADAGDTSALRELAVIREQAGVGGRWGELLRFGLEADGRIADPW</sequence>
<proteinExistence type="predicted"/>
<dbReference type="PANTHER" id="PTHR11102">
    <property type="entry name" value="SEL-1-LIKE PROTEIN"/>
    <property type="match status" value="1"/>
</dbReference>
<dbReference type="RefSeq" id="WP_344887505.1">
    <property type="nucleotide sequence ID" value="NZ_BAAAWD010000002.1"/>
</dbReference>
<keyword evidence="3" id="KW-1185">Reference proteome</keyword>
<dbReference type="Gene3D" id="1.25.40.10">
    <property type="entry name" value="Tetratricopeptide repeat domain"/>
    <property type="match status" value="3"/>
</dbReference>
<feature type="region of interest" description="Disordered" evidence="1">
    <location>
        <begin position="30"/>
        <end position="51"/>
    </location>
</feature>
<reference evidence="2 3" key="1">
    <citation type="journal article" date="2019" name="Int. J. Syst. Evol. Microbiol.">
        <title>The Global Catalogue of Microorganisms (GCM) 10K type strain sequencing project: providing services to taxonomists for standard genome sequencing and annotation.</title>
        <authorList>
            <consortium name="The Broad Institute Genomics Platform"/>
            <consortium name="The Broad Institute Genome Sequencing Center for Infectious Disease"/>
            <person name="Wu L."/>
            <person name="Ma J."/>
        </authorList>
    </citation>
    <scope>NUCLEOTIDE SEQUENCE [LARGE SCALE GENOMIC DNA]</scope>
    <source>
        <strain evidence="2 3">JCM 3106</strain>
    </source>
</reference>
<evidence type="ECO:0000313" key="2">
    <source>
        <dbReference type="EMBL" id="GAA2988117.1"/>
    </source>
</evidence>
<dbReference type="InterPro" id="IPR006597">
    <property type="entry name" value="Sel1-like"/>
</dbReference>
<organism evidence="2 3">
    <name type="scientific">Streptosporangium longisporum</name>
    <dbReference type="NCBI Taxonomy" id="46187"/>
    <lineage>
        <taxon>Bacteria</taxon>
        <taxon>Bacillati</taxon>
        <taxon>Actinomycetota</taxon>
        <taxon>Actinomycetes</taxon>
        <taxon>Streptosporangiales</taxon>
        <taxon>Streptosporangiaceae</taxon>
        <taxon>Streptosporangium</taxon>
    </lineage>
</organism>
<comment type="caution">
    <text evidence="2">The sequence shown here is derived from an EMBL/GenBank/DDBJ whole genome shotgun (WGS) entry which is preliminary data.</text>
</comment>
<dbReference type="SMART" id="SM00671">
    <property type="entry name" value="SEL1"/>
    <property type="match status" value="7"/>
</dbReference>
<dbReference type="InterPro" id="IPR011990">
    <property type="entry name" value="TPR-like_helical_dom_sf"/>
</dbReference>
<evidence type="ECO:0008006" key="4">
    <source>
        <dbReference type="Google" id="ProtNLM"/>
    </source>
</evidence>
<evidence type="ECO:0000256" key="1">
    <source>
        <dbReference type="SAM" id="MobiDB-lite"/>
    </source>
</evidence>
<dbReference type="InterPro" id="IPR050767">
    <property type="entry name" value="Sel1_AlgK"/>
</dbReference>
<dbReference type="EMBL" id="BAAAWD010000002">
    <property type="protein sequence ID" value="GAA2988117.1"/>
    <property type="molecule type" value="Genomic_DNA"/>
</dbReference>
<dbReference type="Proteomes" id="UP001499930">
    <property type="component" value="Unassembled WGS sequence"/>
</dbReference>
<protein>
    <recommendedName>
        <fullName evidence="4">Sel1 repeat family protein</fullName>
    </recommendedName>
</protein>